<evidence type="ECO:0000313" key="2">
    <source>
        <dbReference type="Proteomes" id="UP000827092"/>
    </source>
</evidence>
<protein>
    <submittedName>
        <fullName evidence="1">Uncharacterized protein</fullName>
    </submittedName>
</protein>
<dbReference type="AlphaFoldDB" id="A0AAV6V354"/>
<gene>
    <name evidence="1" type="ORF">JTE90_010039</name>
</gene>
<organism evidence="1 2">
    <name type="scientific">Oedothorax gibbosus</name>
    <dbReference type="NCBI Taxonomy" id="931172"/>
    <lineage>
        <taxon>Eukaryota</taxon>
        <taxon>Metazoa</taxon>
        <taxon>Ecdysozoa</taxon>
        <taxon>Arthropoda</taxon>
        <taxon>Chelicerata</taxon>
        <taxon>Arachnida</taxon>
        <taxon>Araneae</taxon>
        <taxon>Araneomorphae</taxon>
        <taxon>Entelegynae</taxon>
        <taxon>Araneoidea</taxon>
        <taxon>Linyphiidae</taxon>
        <taxon>Erigoninae</taxon>
        <taxon>Oedothorax</taxon>
    </lineage>
</organism>
<dbReference type="Proteomes" id="UP000827092">
    <property type="component" value="Unassembled WGS sequence"/>
</dbReference>
<accession>A0AAV6V354</accession>
<reference evidence="1 2" key="1">
    <citation type="journal article" date="2022" name="Nat. Ecol. Evol.">
        <title>A masculinizing supergene underlies an exaggerated male reproductive morph in a spider.</title>
        <authorList>
            <person name="Hendrickx F."/>
            <person name="De Corte Z."/>
            <person name="Sonet G."/>
            <person name="Van Belleghem S.M."/>
            <person name="Kostlbacher S."/>
            <person name="Vangestel C."/>
        </authorList>
    </citation>
    <scope>NUCLEOTIDE SEQUENCE [LARGE SCALE GENOMIC DNA]</scope>
    <source>
        <strain evidence="1">W744_W776</strain>
    </source>
</reference>
<dbReference type="EMBL" id="JAFNEN010000166">
    <property type="protein sequence ID" value="KAG8191115.1"/>
    <property type="molecule type" value="Genomic_DNA"/>
</dbReference>
<sequence>MRPSCIGNRRKCKERWQRFSFSASSKRGSGSILLPRQREEVALSCCPARERKWLYLAAPPERGSGSILLPRQRGSCFILLPRQRGFGFTLLPRQREDLALSCGPDRERM</sequence>
<proteinExistence type="predicted"/>
<keyword evidence="2" id="KW-1185">Reference proteome</keyword>
<evidence type="ECO:0000313" key="1">
    <source>
        <dbReference type="EMBL" id="KAG8191115.1"/>
    </source>
</evidence>
<name>A0AAV6V354_9ARAC</name>
<comment type="caution">
    <text evidence="1">The sequence shown here is derived from an EMBL/GenBank/DDBJ whole genome shotgun (WGS) entry which is preliminary data.</text>
</comment>